<dbReference type="CDD" id="cd00158">
    <property type="entry name" value="RHOD"/>
    <property type="match status" value="1"/>
</dbReference>
<dbReference type="PROSITE" id="PS50206">
    <property type="entry name" value="RHODANESE_3"/>
    <property type="match status" value="1"/>
</dbReference>
<evidence type="ECO:0000256" key="1">
    <source>
        <dbReference type="SAM" id="MobiDB-lite"/>
    </source>
</evidence>
<dbReference type="Proteomes" id="UP001214854">
    <property type="component" value="Unassembled WGS sequence"/>
</dbReference>
<feature type="signal peptide" evidence="2">
    <location>
        <begin position="1"/>
        <end position="26"/>
    </location>
</feature>
<dbReference type="Gene3D" id="3.40.250.10">
    <property type="entry name" value="Rhodanese-like domain"/>
    <property type="match status" value="1"/>
</dbReference>
<dbReference type="InterPro" id="IPR036873">
    <property type="entry name" value="Rhodanese-like_dom_sf"/>
</dbReference>
<organism evidence="4 5">
    <name type="scientific">Asticcacaulis aquaticus</name>
    <dbReference type="NCBI Taxonomy" id="2984212"/>
    <lineage>
        <taxon>Bacteria</taxon>
        <taxon>Pseudomonadati</taxon>
        <taxon>Pseudomonadota</taxon>
        <taxon>Alphaproteobacteria</taxon>
        <taxon>Caulobacterales</taxon>
        <taxon>Caulobacteraceae</taxon>
        <taxon>Asticcacaulis</taxon>
    </lineage>
</organism>
<dbReference type="SUPFAM" id="SSF52821">
    <property type="entry name" value="Rhodanese/Cell cycle control phosphatase"/>
    <property type="match status" value="1"/>
</dbReference>
<proteinExistence type="predicted"/>
<sequence length="440" mass="47863">MSKTIRLFLGPLIILVAGLTVASVQAAPSPEVIAACQPGTDAQPQPTNPDYPGGLSQKSGGLTPLKLDGAITVSAAEAFCIMGTIGPDKVFVMSGISGDRQIPFFTDLSEAASGDDDPALQKWFADGVAEATKGNKNTPIITYCHHAQCFLSYNIALRLVRAGYTQVYWLRPGIDGWVSAGYPLAAPQAAIEAFNRCGLSPVGAGDYAATVRATESLAAETTDWSQSVKIAQDKRRTCLADVLKTYGKYYMVKETVDPQLAETDRAVSDLYTAAKAEFDKNPNLNLEKSISDTASARKTIAEAGSVKSLTQQCGTFDYTLPPVDNAIIKARDQARRSYATCVENWGNLPMLINTYDFDIQVKWFRNVQRYTCRVRSAPNCLSNDSYDRMAVILTPANIEKVKTAYDIDAMRIRTANAEIDRSNKWLADVNAMVDAYNANR</sequence>
<name>A0ABT5HXZ6_9CAUL</name>
<protein>
    <submittedName>
        <fullName evidence="4">Rhodanese-like domain-containing protein</fullName>
    </submittedName>
</protein>
<feature type="region of interest" description="Disordered" evidence="1">
    <location>
        <begin position="36"/>
        <end position="56"/>
    </location>
</feature>
<keyword evidence="2" id="KW-0732">Signal</keyword>
<dbReference type="RefSeq" id="WP_272749411.1">
    <property type="nucleotide sequence ID" value="NZ_JAQQKX010000017.1"/>
</dbReference>
<evidence type="ECO:0000313" key="5">
    <source>
        <dbReference type="Proteomes" id="UP001214854"/>
    </source>
</evidence>
<accession>A0ABT5HXZ6</accession>
<feature type="chain" id="PRO_5046350825" evidence="2">
    <location>
        <begin position="27"/>
        <end position="440"/>
    </location>
</feature>
<dbReference type="InterPro" id="IPR001763">
    <property type="entry name" value="Rhodanese-like_dom"/>
</dbReference>
<feature type="domain" description="Rhodanese" evidence="3">
    <location>
        <begin position="135"/>
        <end position="186"/>
    </location>
</feature>
<evidence type="ECO:0000259" key="3">
    <source>
        <dbReference type="PROSITE" id="PS50206"/>
    </source>
</evidence>
<keyword evidence="5" id="KW-1185">Reference proteome</keyword>
<evidence type="ECO:0000256" key="2">
    <source>
        <dbReference type="SAM" id="SignalP"/>
    </source>
</evidence>
<dbReference type="EMBL" id="JAQQKX010000017">
    <property type="protein sequence ID" value="MDC7684928.1"/>
    <property type="molecule type" value="Genomic_DNA"/>
</dbReference>
<evidence type="ECO:0000313" key="4">
    <source>
        <dbReference type="EMBL" id="MDC7684928.1"/>
    </source>
</evidence>
<gene>
    <name evidence="4" type="ORF">PQU92_16715</name>
</gene>
<dbReference type="Pfam" id="PF00581">
    <property type="entry name" value="Rhodanese"/>
    <property type="match status" value="1"/>
</dbReference>
<reference evidence="4 5" key="1">
    <citation type="submission" date="2023-01" db="EMBL/GenBank/DDBJ databases">
        <title>Novel species of the genus Asticcacaulis isolated from rivers.</title>
        <authorList>
            <person name="Lu H."/>
        </authorList>
    </citation>
    <scope>NUCLEOTIDE SEQUENCE [LARGE SCALE GENOMIC DNA]</scope>
    <source>
        <strain evidence="4 5">BYS171W</strain>
    </source>
</reference>
<comment type="caution">
    <text evidence="4">The sequence shown here is derived from an EMBL/GenBank/DDBJ whole genome shotgun (WGS) entry which is preliminary data.</text>
</comment>